<dbReference type="Pfam" id="PF01408">
    <property type="entry name" value="GFO_IDH_MocA"/>
    <property type="match status" value="1"/>
</dbReference>
<dbReference type="Gene3D" id="3.30.360.10">
    <property type="entry name" value="Dihydrodipicolinate Reductase, domain 2"/>
    <property type="match status" value="1"/>
</dbReference>
<sequence length="349" mass="38004">MEPIRFASIGTSHIAEVFLDAVSTLPEDIAYVGCYSRSLEKAQEFGSAHGAHLFFDDLDKLGACEEIDAVYIASPNTLHYEQALRLLRAGKHVLLEKPFCPTYKEGLEVFQVAHESGVQIMEGLRSIHDPGFGVVRDTMKSIGTTRSATIRFSKFSGRWELLQSGQTPSCFDPRRAGGSLLDIGIYTVEFAIGLFGAPDTVQATGVLVDVPGIDTALPYHQIDVSGQALLGYKDKVVNLSWGKTSDNHIPSQIEGEKGTILITTESDPRAVSLVIPKPITGAWGMGEGVEHPLDVEDAPNNIACELKDFVAGLRGQDAEIMSIEESERVTLESLRVMDQIREQIGVIFA</sequence>
<evidence type="ECO:0000313" key="3">
    <source>
        <dbReference type="EMBL" id="HIU24037.1"/>
    </source>
</evidence>
<dbReference type="Pfam" id="PF22725">
    <property type="entry name" value="GFO_IDH_MocA_C3"/>
    <property type="match status" value="1"/>
</dbReference>
<comment type="caution">
    <text evidence="3">The sequence shown here is derived from an EMBL/GenBank/DDBJ whole genome shotgun (WGS) entry which is preliminary data.</text>
</comment>
<gene>
    <name evidence="3" type="ORF">IAD17_03865</name>
</gene>
<dbReference type="EMBL" id="DVMQ01000013">
    <property type="protein sequence ID" value="HIU24037.1"/>
    <property type="molecule type" value="Genomic_DNA"/>
</dbReference>
<dbReference type="SUPFAM" id="SSF55347">
    <property type="entry name" value="Glyceraldehyde-3-phosphate dehydrogenase-like, C-terminal domain"/>
    <property type="match status" value="1"/>
</dbReference>
<dbReference type="InterPro" id="IPR055170">
    <property type="entry name" value="GFO_IDH_MocA-like_dom"/>
</dbReference>
<dbReference type="GO" id="GO:0000166">
    <property type="term" value="F:nucleotide binding"/>
    <property type="evidence" value="ECO:0007669"/>
    <property type="project" value="InterPro"/>
</dbReference>
<organism evidence="3 4">
    <name type="scientific">Candidatus Coprovicinus avistercoris</name>
    <dbReference type="NCBI Taxonomy" id="2840754"/>
    <lineage>
        <taxon>Bacteria</taxon>
        <taxon>Bacillati</taxon>
        <taxon>Actinomycetota</taxon>
        <taxon>Coriobacteriia</taxon>
        <taxon>Coriobacteriales</taxon>
        <taxon>Coriobacteriaceae</taxon>
        <taxon>Coriobacteriaceae incertae sedis</taxon>
        <taxon>Candidatus Coprovicinus</taxon>
    </lineage>
</organism>
<evidence type="ECO:0000313" key="4">
    <source>
        <dbReference type="Proteomes" id="UP000824078"/>
    </source>
</evidence>
<dbReference type="PANTHER" id="PTHR43054:SF1">
    <property type="entry name" value="SCYLLO-INOSITOL 2-DEHYDROGENASE (NADP(+)) IOLU"/>
    <property type="match status" value="1"/>
</dbReference>
<reference evidence="3" key="1">
    <citation type="submission" date="2020-10" db="EMBL/GenBank/DDBJ databases">
        <authorList>
            <person name="Gilroy R."/>
        </authorList>
    </citation>
    <scope>NUCLEOTIDE SEQUENCE</scope>
    <source>
        <strain evidence="3">ChiHjej12B11-29160</strain>
    </source>
</reference>
<accession>A0A9D1L5F8</accession>
<reference evidence="3" key="2">
    <citation type="journal article" date="2021" name="PeerJ">
        <title>Extensive microbial diversity within the chicken gut microbiome revealed by metagenomics and culture.</title>
        <authorList>
            <person name="Gilroy R."/>
            <person name="Ravi A."/>
            <person name="Getino M."/>
            <person name="Pursley I."/>
            <person name="Horton D.L."/>
            <person name="Alikhan N.F."/>
            <person name="Baker D."/>
            <person name="Gharbi K."/>
            <person name="Hall N."/>
            <person name="Watson M."/>
            <person name="Adriaenssens E.M."/>
            <person name="Foster-Nyarko E."/>
            <person name="Jarju S."/>
            <person name="Secka A."/>
            <person name="Antonio M."/>
            <person name="Oren A."/>
            <person name="Chaudhuri R.R."/>
            <person name="La Ragione R."/>
            <person name="Hildebrand F."/>
            <person name="Pallen M.J."/>
        </authorList>
    </citation>
    <scope>NUCLEOTIDE SEQUENCE</scope>
    <source>
        <strain evidence="3">ChiHjej12B11-29160</strain>
    </source>
</reference>
<protein>
    <submittedName>
        <fullName evidence="3">Gfo/Idh/MocA family oxidoreductase</fullName>
    </submittedName>
</protein>
<dbReference type="Gene3D" id="3.40.50.720">
    <property type="entry name" value="NAD(P)-binding Rossmann-like Domain"/>
    <property type="match status" value="1"/>
</dbReference>
<dbReference type="AlphaFoldDB" id="A0A9D1L5F8"/>
<dbReference type="PANTHER" id="PTHR43054">
    <property type="match status" value="1"/>
</dbReference>
<dbReference type="InterPro" id="IPR036291">
    <property type="entry name" value="NAD(P)-bd_dom_sf"/>
</dbReference>
<feature type="domain" description="Gfo/Idh/MocA-like oxidoreductase N-terminal" evidence="1">
    <location>
        <begin position="4"/>
        <end position="123"/>
    </location>
</feature>
<evidence type="ECO:0000259" key="2">
    <source>
        <dbReference type="Pfam" id="PF22725"/>
    </source>
</evidence>
<name>A0A9D1L5F8_9ACTN</name>
<proteinExistence type="predicted"/>
<feature type="domain" description="GFO/IDH/MocA-like oxidoreductase" evidence="2">
    <location>
        <begin position="141"/>
        <end position="260"/>
    </location>
</feature>
<evidence type="ECO:0000259" key="1">
    <source>
        <dbReference type="Pfam" id="PF01408"/>
    </source>
</evidence>
<dbReference type="InterPro" id="IPR000683">
    <property type="entry name" value="Gfo/Idh/MocA-like_OxRdtase_N"/>
</dbReference>
<dbReference type="Proteomes" id="UP000824078">
    <property type="component" value="Unassembled WGS sequence"/>
</dbReference>
<dbReference type="SUPFAM" id="SSF51735">
    <property type="entry name" value="NAD(P)-binding Rossmann-fold domains"/>
    <property type="match status" value="1"/>
</dbReference>